<keyword evidence="11" id="KW-0807">Transducer</keyword>
<organism evidence="15 16">
    <name type="scientific">Scyliorhinus torazame</name>
    <name type="common">Cloudy catshark</name>
    <name type="synonym">Catulus torazame</name>
    <dbReference type="NCBI Taxonomy" id="75743"/>
    <lineage>
        <taxon>Eukaryota</taxon>
        <taxon>Metazoa</taxon>
        <taxon>Chordata</taxon>
        <taxon>Craniata</taxon>
        <taxon>Vertebrata</taxon>
        <taxon>Chondrichthyes</taxon>
        <taxon>Elasmobranchii</taxon>
        <taxon>Galeomorphii</taxon>
        <taxon>Galeoidea</taxon>
        <taxon>Carcharhiniformes</taxon>
        <taxon>Scyliorhinidae</taxon>
        <taxon>Scyliorhinus</taxon>
    </lineage>
</organism>
<dbReference type="InterPro" id="IPR047160">
    <property type="entry name" value="GP183-like"/>
</dbReference>
<feature type="transmembrane region" description="Helical" evidence="13">
    <location>
        <begin position="28"/>
        <end position="52"/>
    </location>
</feature>
<keyword evidence="4" id="KW-0391">Immunity</keyword>
<evidence type="ECO:0000256" key="5">
    <source>
        <dbReference type="ARBA" id="ARBA00022989"/>
    </source>
</evidence>
<feature type="transmembrane region" description="Helical" evidence="13">
    <location>
        <begin position="64"/>
        <end position="82"/>
    </location>
</feature>
<feature type="transmembrane region" description="Helical" evidence="13">
    <location>
        <begin position="102"/>
        <end position="123"/>
    </location>
</feature>
<dbReference type="OrthoDB" id="10021141at2759"/>
<comment type="subcellular location">
    <subcellularLocation>
        <location evidence="1">Cell membrane</location>
        <topology evidence="1">Multi-pass membrane protein</topology>
    </subcellularLocation>
</comment>
<keyword evidence="7" id="KW-1064">Adaptive immunity</keyword>
<dbReference type="Gene3D" id="1.20.1070.10">
    <property type="entry name" value="Rhodopsin 7-helix transmembrane proteins"/>
    <property type="match status" value="1"/>
</dbReference>
<evidence type="ECO:0000256" key="9">
    <source>
        <dbReference type="ARBA" id="ARBA00023157"/>
    </source>
</evidence>
<evidence type="ECO:0000256" key="11">
    <source>
        <dbReference type="ARBA" id="ARBA00023224"/>
    </source>
</evidence>
<dbReference type="InterPro" id="IPR017452">
    <property type="entry name" value="GPCR_Rhodpsn_7TM"/>
</dbReference>
<keyword evidence="16" id="KW-1185">Reference proteome</keyword>
<evidence type="ECO:0000256" key="7">
    <source>
        <dbReference type="ARBA" id="ARBA00023130"/>
    </source>
</evidence>
<evidence type="ECO:0000256" key="10">
    <source>
        <dbReference type="ARBA" id="ARBA00023170"/>
    </source>
</evidence>
<dbReference type="Proteomes" id="UP000288216">
    <property type="component" value="Unassembled WGS sequence"/>
</dbReference>
<reference evidence="15 16" key="1">
    <citation type="journal article" date="2018" name="Nat. Ecol. Evol.">
        <title>Shark genomes provide insights into elasmobranch evolution and the origin of vertebrates.</title>
        <authorList>
            <person name="Hara Y"/>
            <person name="Yamaguchi K"/>
            <person name="Onimaru K"/>
            <person name="Kadota M"/>
            <person name="Koyanagi M"/>
            <person name="Keeley SD"/>
            <person name="Tatsumi K"/>
            <person name="Tanaka K"/>
            <person name="Motone F"/>
            <person name="Kageyama Y"/>
            <person name="Nozu R"/>
            <person name="Adachi N"/>
            <person name="Nishimura O"/>
            <person name="Nakagawa R"/>
            <person name="Tanegashima C"/>
            <person name="Kiyatake I"/>
            <person name="Matsumoto R"/>
            <person name="Murakumo K"/>
            <person name="Nishida K"/>
            <person name="Terakita A"/>
            <person name="Kuratani S"/>
            <person name="Sato K"/>
            <person name="Hyodo S Kuraku.S."/>
        </authorList>
    </citation>
    <scope>NUCLEOTIDE SEQUENCE [LARGE SCALE GENOMIC DNA]</scope>
</reference>
<dbReference type="PANTHER" id="PTHR24237:SF7">
    <property type="entry name" value="G-PROTEIN COUPLED RECEPTOR 183"/>
    <property type="match status" value="1"/>
</dbReference>
<gene>
    <name evidence="15" type="ORF">scyTo_0002750</name>
</gene>
<feature type="transmembrane region" description="Helical" evidence="13">
    <location>
        <begin position="242"/>
        <end position="266"/>
    </location>
</feature>
<keyword evidence="3 13" id="KW-0812">Transmembrane</keyword>
<feature type="transmembrane region" description="Helical" evidence="13">
    <location>
        <begin position="144"/>
        <end position="164"/>
    </location>
</feature>
<dbReference type="SMART" id="SM01381">
    <property type="entry name" value="7TM_GPCR_Srsx"/>
    <property type="match status" value="1"/>
</dbReference>
<evidence type="ECO:0000256" key="12">
    <source>
        <dbReference type="SAM" id="MobiDB-lite"/>
    </source>
</evidence>
<dbReference type="GO" id="GO:0005886">
    <property type="term" value="C:plasma membrane"/>
    <property type="evidence" value="ECO:0007669"/>
    <property type="project" value="UniProtKB-SubCell"/>
</dbReference>
<keyword evidence="9" id="KW-1015">Disulfide bond</keyword>
<dbReference type="SUPFAM" id="SSF81321">
    <property type="entry name" value="Family A G protein-coupled receptor-like"/>
    <property type="match status" value="1"/>
</dbReference>
<feature type="domain" description="G-protein coupled receptors family 1 profile" evidence="14">
    <location>
        <begin position="44"/>
        <end position="303"/>
    </location>
</feature>
<accession>A0A401PKM3</accession>
<evidence type="ECO:0000256" key="8">
    <source>
        <dbReference type="ARBA" id="ARBA00023136"/>
    </source>
</evidence>
<evidence type="ECO:0000256" key="1">
    <source>
        <dbReference type="ARBA" id="ARBA00004651"/>
    </source>
</evidence>
<dbReference type="STRING" id="75743.A0A401PKM3"/>
<dbReference type="EMBL" id="BFAA01000708">
    <property type="protein sequence ID" value="GCB73670.1"/>
    <property type="molecule type" value="Genomic_DNA"/>
</dbReference>
<keyword evidence="6" id="KW-0297">G-protein coupled receptor</keyword>
<keyword evidence="10" id="KW-0675">Receptor</keyword>
<dbReference type="PRINTS" id="PR01157">
    <property type="entry name" value="P2YPURNOCPTR"/>
</dbReference>
<feature type="region of interest" description="Disordered" evidence="12">
    <location>
        <begin position="335"/>
        <end position="356"/>
    </location>
</feature>
<evidence type="ECO:0000259" key="14">
    <source>
        <dbReference type="PROSITE" id="PS50262"/>
    </source>
</evidence>
<dbReference type="OMA" id="PMCRITA"/>
<protein>
    <recommendedName>
        <fullName evidence="14">G-protein coupled receptors family 1 profile domain-containing protein</fullName>
    </recommendedName>
</protein>
<evidence type="ECO:0000313" key="16">
    <source>
        <dbReference type="Proteomes" id="UP000288216"/>
    </source>
</evidence>
<sequence length="356" mass="40450">MTNSTTLPNNSSDITQCNLYAHHQTARIVLPLVYSIISLVGVFGNGLAIFAIRKKQKKINSTTLYSMNLVISDIFFAAVLPARIVYYARGFNWPFGEPMCRITAVICYSNIYASVSFMTCLSLDRLLAVIYPFRYSKFRKVHNVKKVCIVVWIIILCQTLPLLFMQMSKTTKDNFLTCMEYPNFESIQNLPQILLGACIIGYILPVGIMLFCYSKVSSKLFRSARENPLTERSGRNRKANNVILLVLFVFFICFTPYHVVIVQYMIKKLRYEIPCPDQLEFQIALHVTVTVMNFNCCLDPFIYFFACKGYRNIVLKMIRQPVSVSISSGVKTGQDNSTPGTVNHLNTTGTISDARL</sequence>
<keyword evidence="5 13" id="KW-1133">Transmembrane helix</keyword>
<dbReference type="InterPro" id="IPR000276">
    <property type="entry name" value="GPCR_Rhodpsn"/>
</dbReference>
<feature type="transmembrane region" description="Helical" evidence="13">
    <location>
        <begin position="193"/>
        <end position="213"/>
    </location>
</feature>
<dbReference type="GO" id="GO:0004930">
    <property type="term" value="F:G protein-coupled receptor activity"/>
    <property type="evidence" value="ECO:0007669"/>
    <property type="project" value="UniProtKB-KW"/>
</dbReference>
<dbReference type="AlphaFoldDB" id="A0A401PKM3"/>
<dbReference type="GO" id="GO:0002250">
    <property type="term" value="P:adaptive immune response"/>
    <property type="evidence" value="ECO:0007669"/>
    <property type="project" value="UniProtKB-KW"/>
</dbReference>
<name>A0A401PKM3_SCYTO</name>
<evidence type="ECO:0000256" key="2">
    <source>
        <dbReference type="ARBA" id="ARBA00022475"/>
    </source>
</evidence>
<dbReference type="Pfam" id="PF00001">
    <property type="entry name" value="7tm_1"/>
    <property type="match status" value="1"/>
</dbReference>
<dbReference type="PROSITE" id="PS50262">
    <property type="entry name" value="G_PROTEIN_RECEP_F1_2"/>
    <property type="match status" value="1"/>
</dbReference>
<dbReference type="PANTHER" id="PTHR24237">
    <property type="entry name" value="G-PROTEIN COUPLED RECEPTOR"/>
    <property type="match status" value="1"/>
</dbReference>
<evidence type="ECO:0000313" key="15">
    <source>
        <dbReference type="EMBL" id="GCB73670.1"/>
    </source>
</evidence>
<dbReference type="PRINTS" id="PR00237">
    <property type="entry name" value="GPCRRHODOPSN"/>
</dbReference>
<proteinExistence type="predicted"/>
<dbReference type="FunFam" id="1.20.1070.10:FF:000017">
    <property type="entry name" value="lysophosphatidic acid receptor 4"/>
    <property type="match status" value="1"/>
</dbReference>
<evidence type="ECO:0000256" key="4">
    <source>
        <dbReference type="ARBA" id="ARBA00022859"/>
    </source>
</evidence>
<evidence type="ECO:0000256" key="6">
    <source>
        <dbReference type="ARBA" id="ARBA00023040"/>
    </source>
</evidence>
<keyword evidence="2" id="KW-1003">Cell membrane</keyword>
<keyword evidence="8 13" id="KW-0472">Membrane</keyword>
<evidence type="ECO:0000256" key="13">
    <source>
        <dbReference type="SAM" id="Phobius"/>
    </source>
</evidence>
<evidence type="ECO:0000256" key="3">
    <source>
        <dbReference type="ARBA" id="ARBA00022692"/>
    </source>
</evidence>
<comment type="caution">
    <text evidence="15">The sequence shown here is derived from an EMBL/GenBank/DDBJ whole genome shotgun (WGS) entry which is preliminary data.</text>
</comment>
<dbReference type="GO" id="GO:0008142">
    <property type="term" value="F:oxysterol binding"/>
    <property type="evidence" value="ECO:0007669"/>
    <property type="project" value="InterPro"/>
</dbReference>